<accession>A0A7N0ZUL6</accession>
<evidence type="ECO:0000256" key="12">
    <source>
        <dbReference type="SAM" id="Phobius"/>
    </source>
</evidence>
<feature type="transmembrane region" description="Helical" evidence="12">
    <location>
        <begin position="576"/>
        <end position="594"/>
    </location>
</feature>
<evidence type="ECO:0000313" key="14">
    <source>
        <dbReference type="EnsemblPlants" id="Kaladp0038s0113.1.v1.1.CDS.1"/>
    </source>
</evidence>
<dbReference type="InterPro" id="IPR051359">
    <property type="entry name" value="CaCA_antiporter"/>
</dbReference>
<feature type="transmembrane region" description="Helical" evidence="12">
    <location>
        <begin position="261"/>
        <end position="280"/>
    </location>
</feature>
<evidence type="ECO:0000313" key="15">
    <source>
        <dbReference type="Proteomes" id="UP000594263"/>
    </source>
</evidence>
<evidence type="ECO:0000256" key="11">
    <source>
        <dbReference type="ARBA" id="ARBA00038187"/>
    </source>
</evidence>
<keyword evidence="2" id="KW-0813">Transport</keyword>
<dbReference type="Gene3D" id="1.20.1420.30">
    <property type="entry name" value="NCX, central ion-binding region"/>
    <property type="match status" value="2"/>
</dbReference>
<protein>
    <recommendedName>
        <fullName evidence="13">Sodium/calcium exchanger membrane region domain-containing protein</fullName>
    </recommendedName>
</protein>
<dbReference type="GO" id="GO:0008324">
    <property type="term" value="F:monoatomic cation transmembrane transporter activity"/>
    <property type="evidence" value="ECO:0007669"/>
    <property type="project" value="TreeGrafter"/>
</dbReference>
<dbReference type="Pfam" id="PF01699">
    <property type="entry name" value="Na_Ca_ex"/>
    <property type="match status" value="2"/>
</dbReference>
<keyword evidence="9 12" id="KW-0472">Membrane</keyword>
<dbReference type="OMA" id="MRIMACD"/>
<keyword evidence="10" id="KW-0406">Ion transport</keyword>
<evidence type="ECO:0000256" key="9">
    <source>
        <dbReference type="ARBA" id="ARBA00023136"/>
    </source>
</evidence>
<keyword evidence="4" id="KW-0633">Potassium transport</keyword>
<evidence type="ECO:0000256" key="8">
    <source>
        <dbReference type="ARBA" id="ARBA00023053"/>
    </source>
</evidence>
<dbReference type="InterPro" id="IPR044880">
    <property type="entry name" value="NCX_ion-bd_dom_sf"/>
</dbReference>
<dbReference type="PANTHER" id="PTHR12266:SF0">
    <property type="entry name" value="MITOCHONDRIAL SODIUM_CALCIUM EXCHANGER PROTEIN"/>
    <property type="match status" value="1"/>
</dbReference>
<feature type="transmembrane region" description="Helical" evidence="12">
    <location>
        <begin position="606"/>
        <end position="628"/>
    </location>
</feature>
<evidence type="ECO:0000256" key="7">
    <source>
        <dbReference type="ARBA" id="ARBA00022989"/>
    </source>
</evidence>
<dbReference type="PANTHER" id="PTHR12266">
    <property type="entry name" value="NA+/CA2+ K+ INDEPENDENT EXCHANGER"/>
    <property type="match status" value="1"/>
</dbReference>
<keyword evidence="7 12" id="KW-1133">Transmembrane helix</keyword>
<keyword evidence="10" id="KW-0739">Sodium transport</keyword>
<name>A0A7N0ZUL6_KALFE</name>
<feature type="transmembrane region" description="Helical" evidence="12">
    <location>
        <begin position="488"/>
        <end position="512"/>
    </location>
</feature>
<feature type="domain" description="Sodium/calcium exchanger membrane region" evidence="13">
    <location>
        <begin position="471"/>
        <end position="620"/>
    </location>
</feature>
<feature type="transmembrane region" description="Helical" evidence="12">
    <location>
        <begin position="464"/>
        <end position="482"/>
    </location>
</feature>
<evidence type="ECO:0000259" key="13">
    <source>
        <dbReference type="Pfam" id="PF01699"/>
    </source>
</evidence>
<proteinExistence type="inferred from homology"/>
<feature type="transmembrane region" description="Helical" evidence="12">
    <location>
        <begin position="200"/>
        <end position="224"/>
    </location>
</feature>
<dbReference type="GO" id="GO:0006813">
    <property type="term" value="P:potassium ion transport"/>
    <property type="evidence" value="ECO:0007669"/>
    <property type="project" value="UniProtKB-KW"/>
</dbReference>
<organism evidence="14 15">
    <name type="scientific">Kalanchoe fedtschenkoi</name>
    <name type="common">Lavender scallops</name>
    <name type="synonym">South American air plant</name>
    <dbReference type="NCBI Taxonomy" id="63787"/>
    <lineage>
        <taxon>Eukaryota</taxon>
        <taxon>Viridiplantae</taxon>
        <taxon>Streptophyta</taxon>
        <taxon>Embryophyta</taxon>
        <taxon>Tracheophyta</taxon>
        <taxon>Spermatophyta</taxon>
        <taxon>Magnoliopsida</taxon>
        <taxon>eudicotyledons</taxon>
        <taxon>Gunneridae</taxon>
        <taxon>Pentapetalae</taxon>
        <taxon>Saxifragales</taxon>
        <taxon>Crassulaceae</taxon>
        <taxon>Kalanchoe</taxon>
    </lineage>
</organism>
<feature type="transmembrane region" description="Helical" evidence="12">
    <location>
        <begin position="236"/>
        <end position="255"/>
    </location>
</feature>
<keyword evidence="8" id="KW-0915">Sodium</keyword>
<comment type="similarity">
    <text evidence="11">Belongs to the Ca(2+):cation antiporter (CaCA) (TC 2.A.19) family. Cation/calcium exchanger (CCX) subfamily.</text>
</comment>
<evidence type="ECO:0000256" key="1">
    <source>
        <dbReference type="ARBA" id="ARBA00004141"/>
    </source>
</evidence>
<keyword evidence="6" id="KW-0630">Potassium</keyword>
<reference evidence="14" key="1">
    <citation type="submission" date="2021-01" db="UniProtKB">
        <authorList>
            <consortium name="EnsemblPlants"/>
        </authorList>
    </citation>
    <scope>IDENTIFICATION</scope>
</reference>
<feature type="transmembrane region" description="Helical" evidence="12">
    <location>
        <begin position="128"/>
        <end position="150"/>
    </location>
</feature>
<dbReference type="Proteomes" id="UP000594263">
    <property type="component" value="Unplaced"/>
</dbReference>
<dbReference type="EnsemblPlants" id="Kaladp0038s0113.1.v1.1">
    <property type="protein sequence ID" value="Kaladp0038s0113.1.v1.1.CDS.1"/>
    <property type="gene ID" value="Kaladp0038s0113.v1.1"/>
</dbReference>
<evidence type="ECO:0000256" key="6">
    <source>
        <dbReference type="ARBA" id="ARBA00022958"/>
    </source>
</evidence>
<feature type="transmembrane region" description="Helical" evidence="12">
    <location>
        <begin position="162"/>
        <end position="180"/>
    </location>
</feature>
<keyword evidence="15" id="KW-1185">Reference proteome</keyword>
<feature type="transmembrane region" description="Helical" evidence="12">
    <location>
        <begin position="406"/>
        <end position="423"/>
    </location>
</feature>
<evidence type="ECO:0000256" key="2">
    <source>
        <dbReference type="ARBA" id="ARBA00022448"/>
    </source>
</evidence>
<dbReference type="Gramene" id="Kaladp0038s0113.1.v1.1">
    <property type="protein sequence ID" value="Kaladp0038s0113.1.v1.1.CDS.1"/>
    <property type="gene ID" value="Kaladp0038s0113.v1.1"/>
</dbReference>
<dbReference type="GO" id="GO:0016020">
    <property type="term" value="C:membrane"/>
    <property type="evidence" value="ECO:0007669"/>
    <property type="project" value="UniProtKB-SubCell"/>
</dbReference>
<evidence type="ECO:0000256" key="5">
    <source>
        <dbReference type="ARBA" id="ARBA00022692"/>
    </source>
</evidence>
<dbReference type="AlphaFoldDB" id="A0A7N0ZUL6"/>
<evidence type="ECO:0000256" key="10">
    <source>
        <dbReference type="ARBA" id="ARBA00023201"/>
    </source>
</evidence>
<evidence type="ECO:0000256" key="4">
    <source>
        <dbReference type="ARBA" id="ARBA00022538"/>
    </source>
</evidence>
<feature type="domain" description="Sodium/calcium exchanger membrane region" evidence="13">
    <location>
        <begin position="135"/>
        <end position="278"/>
    </location>
</feature>
<comment type="subcellular location">
    <subcellularLocation>
        <location evidence="1">Membrane</location>
        <topology evidence="1">Multi-pass membrane protein</topology>
    </subcellularLocation>
</comment>
<keyword evidence="3" id="KW-0050">Antiport</keyword>
<dbReference type="InterPro" id="IPR004837">
    <property type="entry name" value="NaCa_Exmemb"/>
</dbReference>
<dbReference type="GO" id="GO:0006814">
    <property type="term" value="P:sodium ion transport"/>
    <property type="evidence" value="ECO:0007669"/>
    <property type="project" value="UniProtKB-KW"/>
</dbReference>
<keyword evidence="5 12" id="KW-0812">Transmembrane</keyword>
<dbReference type="GO" id="GO:0015297">
    <property type="term" value="F:antiporter activity"/>
    <property type="evidence" value="ECO:0007669"/>
    <property type="project" value="UniProtKB-KW"/>
</dbReference>
<sequence length="634" mass="68366">MMMRRRSGVGFRIRILSALFSAILLVLAYNLAAFPFLPSQHATSPLNRLPSEQIISRRILESNSSAPLPGLEHHTTADSVIKGPEVCMGLHDHQDPCAFLKANPQCASEEGLFDYLGFFYCSCGNSRFFGYLVLAIWLAALFYLLGNTAADYFCSSLEKLSSLLRLPPTVAGVVLLPLGNGAPDVFSSIASFMGKGAGDVGLNSVLGGACFVTCIVVGIVSLCVAEKGIQIDRKCFIRDVCFFLFTLVSLSLILIKGQVTIGMAVAFLSIYVVYTLVVAASEIVRTHAPNSTFDAVTPLLPVVGSIFSQGSQEDDSMYTSLLPENDESQLHSLPQWMWASNVAIYSNKTSLSGNEWPALGWNDEGLETNRPSSSCSKLIALLEMPLVLPRRLTIPLVEEETWSKPYAVASASLAPVLLVVLWNSHDHVGSATKTFLYMTGVMCGCALGFLAYKSTEPDRPPRRYLFPWVSAGFFMSIIWFYIIANELVALLVGLGSILGINPSILGLTVLAWGNSMGDLMSNVALAMNGGDSVQIAFSGSYAGPMFNTLAGLGISMLIGAISEASGSYVLPQDSNIIFTMGFLMSGLIWALIILPKNNMRPTMTLGIGLILLYIIFLAVRVSCAVGLIPFRGLN</sequence>
<feature type="transmembrane region" description="Helical" evidence="12">
    <location>
        <begin position="435"/>
        <end position="452"/>
    </location>
</feature>
<evidence type="ECO:0000256" key="3">
    <source>
        <dbReference type="ARBA" id="ARBA00022449"/>
    </source>
</evidence>
<feature type="transmembrane region" description="Helical" evidence="12">
    <location>
        <begin position="549"/>
        <end position="570"/>
    </location>
</feature>